<dbReference type="EMBL" id="FORO01000004">
    <property type="protein sequence ID" value="SFI72340.1"/>
    <property type="molecule type" value="Genomic_DNA"/>
</dbReference>
<dbReference type="AlphaFoldDB" id="A0A1I3KJ21"/>
<evidence type="ECO:0000313" key="2">
    <source>
        <dbReference type="EMBL" id="SFI72340.1"/>
    </source>
</evidence>
<name>A0A1I3KJ21_9EURY</name>
<organism evidence="2 3">
    <name type="scientific">Natronobacterium gregoryi</name>
    <dbReference type="NCBI Taxonomy" id="44930"/>
    <lineage>
        <taxon>Archaea</taxon>
        <taxon>Methanobacteriati</taxon>
        <taxon>Methanobacteriota</taxon>
        <taxon>Stenosarchaea group</taxon>
        <taxon>Halobacteria</taxon>
        <taxon>Halobacteriales</taxon>
        <taxon>Natrialbaceae</taxon>
        <taxon>Natronobacterium</taxon>
    </lineage>
</organism>
<evidence type="ECO:0000313" key="3">
    <source>
        <dbReference type="Proteomes" id="UP000182829"/>
    </source>
</evidence>
<accession>A0A1I3KJ21</accession>
<reference evidence="2 3" key="1">
    <citation type="submission" date="2016-10" db="EMBL/GenBank/DDBJ databases">
        <authorList>
            <person name="de Groot N.N."/>
        </authorList>
    </citation>
    <scope>NUCLEOTIDE SEQUENCE [LARGE SCALE GENOMIC DNA]</scope>
    <source>
        <strain evidence="2 3">SP2</strain>
    </source>
</reference>
<gene>
    <name evidence="2" type="ORF">SAMN05443661_10480</name>
</gene>
<feature type="region of interest" description="Disordered" evidence="1">
    <location>
        <begin position="57"/>
        <end position="77"/>
    </location>
</feature>
<evidence type="ECO:0000256" key="1">
    <source>
        <dbReference type="SAM" id="MobiDB-lite"/>
    </source>
</evidence>
<dbReference type="Proteomes" id="UP000182829">
    <property type="component" value="Unassembled WGS sequence"/>
</dbReference>
<protein>
    <submittedName>
        <fullName evidence="2">Uncharacterized protein</fullName>
    </submittedName>
</protein>
<proteinExistence type="predicted"/>
<sequence>MTEIGMFLRVNAEDSRADGKQRVSSIAASSIPLSGGRFKFATTNAASLRESAYISSQTDCCPDVPAHPQDGSRLRRN</sequence>